<dbReference type="PANTHER" id="PTHR42715:SF10">
    <property type="entry name" value="BETA-GLUCOSIDASE"/>
    <property type="match status" value="1"/>
</dbReference>
<evidence type="ECO:0000313" key="6">
    <source>
        <dbReference type="Proteomes" id="UP000824169"/>
    </source>
</evidence>
<dbReference type="Gene3D" id="3.20.20.300">
    <property type="entry name" value="Glycoside hydrolase, family 3, N-terminal domain"/>
    <property type="match status" value="1"/>
</dbReference>
<dbReference type="InterPro" id="IPR036962">
    <property type="entry name" value="Glyco_hydro_3_N_sf"/>
</dbReference>
<name>A0A9D1P3C1_9FIRM</name>
<dbReference type="GO" id="GO:0004553">
    <property type="term" value="F:hydrolase activity, hydrolyzing O-glycosyl compounds"/>
    <property type="evidence" value="ECO:0007669"/>
    <property type="project" value="InterPro"/>
</dbReference>
<dbReference type="SUPFAM" id="SSF51445">
    <property type="entry name" value="(Trans)glycosidases"/>
    <property type="match status" value="1"/>
</dbReference>
<comment type="caution">
    <text evidence="5">The sequence shown here is derived from an EMBL/GenBank/DDBJ whole genome shotgun (WGS) entry which is preliminary data.</text>
</comment>
<feature type="region of interest" description="Disordered" evidence="3">
    <location>
        <begin position="1"/>
        <end position="20"/>
    </location>
</feature>
<dbReference type="InterPro" id="IPR017853">
    <property type="entry name" value="GH"/>
</dbReference>
<gene>
    <name evidence="5" type="ORF">IAB71_03890</name>
</gene>
<reference evidence="5" key="1">
    <citation type="submission" date="2020-10" db="EMBL/GenBank/DDBJ databases">
        <authorList>
            <person name="Gilroy R."/>
        </authorList>
    </citation>
    <scope>NUCLEOTIDE SEQUENCE</scope>
    <source>
        <strain evidence="5">CHK188-20938</strain>
    </source>
</reference>
<protein>
    <submittedName>
        <fullName evidence="5">Glycoside hydrolase family 3 C-terminal domain-containing protein</fullName>
    </submittedName>
</protein>
<keyword evidence="2 5" id="KW-0378">Hydrolase</keyword>
<dbReference type="InterPro" id="IPR026891">
    <property type="entry name" value="Fn3-like"/>
</dbReference>
<accession>A0A9D1P3C1</accession>
<dbReference type="Pfam" id="PF00933">
    <property type="entry name" value="Glyco_hydro_3"/>
    <property type="match status" value="1"/>
</dbReference>
<dbReference type="SMART" id="SM01217">
    <property type="entry name" value="Fn3_like"/>
    <property type="match status" value="1"/>
</dbReference>
<comment type="similarity">
    <text evidence="1">Belongs to the glycosyl hydrolase 3 family.</text>
</comment>
<dbReference type="InterPro" id="IPR050288">
    <property type="entry name" value="Cellulose_deg_GH3"/>
</dbReference>
<evidence type="ECO:0000259" key="4">
    <source>
        <dbReference type="SMART" id="SM01217"/>
    </source>
</evidence>
<feature type="domain" description="Fibronectin type III-like" evidence="4">
    <location>
        <begin position="345"/>
        <end position="416"/>
    </location>
</feature>
<dbReference type="InterPro" id="IPR013783">
    <property type="entry name" value="Ig-like_fold"/>
</dbReference>
<dbReference type="Gene3D" id="2.60.40.10">
    <property type="entry name" value="Immunoglobulins"/>
    <property type="match status" value="1"/>
</dbReference>
<dbReference type="SUPFAM" id="SSF52279">
    <property type="entry name" value="Beta-D-glucan exohydrolase, C-terminal domain"/>
    <property type="match status" value="1"/>
</dbReference>
<evidence type="ECO:0000256" key="1">
    <source>
        <dbReference type="ARBA" id="ARBA00005336"/>
    </source>
</evidence>
<dbReference type="GO" id="GO:0005975">
    <property type="term" value="P:carbohydrate metabolic process"/>
    <property type="evidence" value="ECO:0007669"/>
    <property type="project" value="InterPro"/>
</dbReference>
<dbReference type="PRINTS" id="PR00133">
    <property type="entry name" value="GLHYDRLASE3"/>
</dbReference>
<dbReference type="Pfam" id="PF14310">
    <property type="entry name" value="Fn3-like"/>
    <property type="match status" value="1"/>
</dbReference>
<organism evidence="5 6">
    <name type="scientific">Candidatus Scatomonas pullistercoris</name>
    <dbReference type="NCBI Taxonomy" id="2840920"/>
    <lineage>
        <taxon>Bacteria</taxon>
        <taxon>Bacillati</taxon>
        <taxon>Bacillota</taxon>
        <taxon>Clostridia</taxon>
        <taxon>Lachnospirales</taxon>
        <taxon>Lachnospiraceae</taxon>
        <taxon>Lachnospiraceae incertae sedis</taxon>
        <taxon>Candidatus Scatomonas</taxon>
    </lineage>
</organism>
<sequence length="834" mass="92804">MKIRQRTFPGTRDPREREYERRHRALAREAAAEGMVLLKNEDQLLPLKEGTAIALYGAGAEATIKGGTGSGDVNARETVSVYQGLLDAGFRITTEKWLEEYREIYRQARRKWRDEIWEKAEKDSSGGDFAFFTAYSETPFFFPPGSMPEKTEADTAVYVLARIAGEGKDRSCSPGDYLLTEREEQEIEALCSLYAHVILVLNVGGMVDLSILDRCPGIRAVIYMHQPGMEAGHALADIISGKTVPGGKLTDSWARRYADYPNAASFSHNNGNVEQERYEEGIYVGYRYFDTFQVPVRYPFGYGLSYTDFSIKTLGIAKEKDEEDKPAVCLKVLVKNTGTRYPGRQVVQVYVSCPAGKLPKERRRLAAFQKTELLAPGESRELELRFPMEYLESYEEALPGWILEEGIYEVFVGGSLGEASPAASIHLKETAVLAKTEHICPLQEELREMQPPADADGNPERGQLSRLPSVTFEKAEFVTEGYDYEEDYKSTPLEARQFVETLTEEQLIRLATGETAGDSGSQLGSAGMYVPGSAAETSRCGEEQELAAIVLADGPAGLRLARSYQVKDGRVLPNPPGMGMENGFLCREEPREQGDTYYQYCTAFPVGTLLAQTWDPGLLERCGQAVAREMQEFGVTLWLAPGMNIHRNPLCGRNFEYFSEDPLLSGKMAAAITRGVQSEEGCGTTIKHFACNNQEDNRMGSDSIVSERTLREIYLKGFEIAVKESQPMALMTSYNLVNGVHAANSFDLCTKVARDEWGFMGMIMTDWTTTMQGDSCTASGCMRAGNDSIMPGCPGDHENIRRELKEGTLDIRDLKRSVARLVMTVWQSGCYEEE</sequence>
<evidence type="ECO:0000256" key="2">
    <source>
        <dbReference type="ARBA" id="ARBA00022801"/>
    </source>
</evidence>
<dbReference type="InterPro" id="IPR036881">
    <property type="entry name" value="Glyco_hydro_3_C_sf"/>
</dbReference>
<dbReference type="Gene3D" id="3.40.50.1700">
    <property type="entry name" value="Glycoside hydrolase family 3 C-terminal domain"/>
    <property type="match status" value="1"/>
</dbReference>
<reference evidence="5" key="2">
    <citation type="journal article" date="2021" name="PeerJ">
        <title>Extensive microbial diversity within the chicken gut microbiome revealed by metagenomics and culture.</title>
        <authorList>
            <person name="Gilroy R."/>
            <person name="Ravi A."/>
            <person name="Getino M."/>
            <person name="Pursley I."/>
            <person name="Horton D.L."/>
            <person name="Alikhan N.F."/>
            <person name="Baker D."/>
            <person name="Gharbi K."/>
            <person name="Hall N."/>
            <person name="Watson M."/>
            <person name="Adriaenssens E.M."/>
            <person name="Foster-Nyarko E."/>
            <person name="Jarju S."/>
            <person name="Secka A."/>
            <person name="Antonio M."/>
            <person name="Oren A."/>
            <person name="Chaudhuri R.R."/>
            <person name="La Ragione R."/>
            <person name="Hildebrand F."/>
            <person name="Pallen M.J."/>
        </authorList>
    </citation>
    <scope>NUCLEOTIDE SEQUENCE</scope>
    <source>
        <strain evidence="5">CHK188-20938</strain>
    </source>
</reference>
<dbReference type="Pfam" id="PF01915">
    <property type="entry name" value="Glyco_hydro_3_C"/>
    <property type="match status" value="1"/>
</dbReference>
<evidence type="ECO:0000313" key="5">
    <source>
        <dbReference type="EMBL" id="HIV24919.1"/>
    </source>
</evidence>
<dbReference type="InterPro" id="IPR002772">
    <property type="entry name" value="Glyco_hydro_3_C"/>
</dbReference>
<dbReference type="EMBL" id="DVOO01000011">
    <property type="protein sequence ID" value="HIV24919.1"/>
    <property type="molecule type" value="Genomic_DNA"/>
</dbReference>
<evidence type="ECO:0000256" key="3">
    <source>
        <dbReference type="SAM" id="MobiDB-lite"/>
    </source>
</evidence>
<dbReference type="AlphaFoldDB" id="A0A9D1P3C1"/>
<dbReference type="Proteomes" id="UP000824169">
    <property type="component" value="Unassembled WGS sequence"/>
</dbReference>
<proteinExistence type="inferred from homology"/>
<dbReference type="PANTHER" id="PTHR42715">
    <property type="entry name" value="BETA-GLUCOSIDASE"/>
    <property type="match status" value="1"/>
</dbReference>
<dbReference type="InterPro" id="IPR001764">
    <property type="entry name" value="Glyco_hydro_3_N"/>
</dbReference>